<keyword evidence="3" id="KW-1185">Reference proteome</keyword>
<feature type="region of interest" description="Disordered" evidence="1">
    <location>
        <begin position="28"/>
        <end position="72"/>
    </location>
</feature>
<proteinExistence type="predicted"/>
<dbReference type="EMBL" id="QNUK01000616">
    <property type="protein sequence ID" value="KAF5891081.1"/>
    <property type="molecule type" value="Genomic_DNA"/>
</dbReference>
<accession>A0A8J4TSZ0</accession>
<evidence type="ECO:0000256" key="1">
    <source>
        <dbReference type="SAM" id="MobiDB-lite"/>
    </source>
</evidence>
<feature type="compositionally biased region" description="Polar residues" evidence="1">
    <location>
        <begin position="63"/>
        <end position="72"/>
    </location>
</feature>
<evidence type="ECO:0000313" key="3">
    <source>
        <dbReference type="Proteomes" id="UP000727407"/>
    </source>
</evidence>
<name>A0A8J4TSZ0_CLAMG</name>
<reference evidence="2" key="1">
    <citation type="submission" date="2020-07" db="EMBL/GenBank/DDBJ databases">
        <title>Clarias magur genome sequencing, assembly and annotation.</title>
        <authorList>
            <person name="Kushwaha B."/>
            <person name="Kumar R."/>
            <person name="Das P."/>
            <person name="Joshi C.G."/>
            <person name="Kumar D."/>
            <person name="Nagpure N.S."/>
            <person name="Pandey M."/>
            <person name="Agarwal S."/>
            <person name="Srivastava S."/>
            <person name="Singh M."/>
            <person name="Sahoo L."/>
            <person name="Jayasankar P."/>
            <person name="Meher P.K."/>
            <person name="Koringa P.G."/>
            <person name="Iquebal M.A."/>
            <person name="Das S.P."/>
            <person name="Bit A."/>
            <person name="Patnaik S."/>
            <person name="Patel N."/>
            <person name="Shah T.M."/>
            <person name="Hinsu A."/>
            <person name="Jena J.K."/>
        </authorList>
    </citation>
    <scope>NUCLEOTIDE SEQUENCE</scope>
    <source>
        <strain evidence="2">CIFAMagur01</strain>
        <tissue evidence="2">Testis</tissue>
    </source>
</reference>
<evidence type="ECO:0000313" key="2">
    <source>
        <dbReference type="EMBL" id="KAF5891081.1"/>
    </source>
</evidence>
<comment type="caution">
    <text evidence="2">The sequence shown here is derived from an EMBL/GenBank/DDBJ whole genome shotgun (WGS) entry which is preliminary data.</text>
</comment>
<dbReference type="Proteomes" id="UP000727407">
    <property type="component" value="Unassembled WGS sequence"/>
</dbReference>
<protein>
    <submittedName>
        <fullName evidence="2">Endochitinase</fullName>
    </submittedName>
</protein>
<dbReference type="AlphaFoldDB" id="A0A8J4TSZ0"/>
<gene>
    <name evidence="2" type="primary">cts1</name>
    <name evidence="2" type="ORF">DAT39_019217</name>
</gene>
<organism evidence="2 3">
    <name type="scientific">Clarias magur</name>
    <name type="common">Asian catfish</name>
    <name type="synonym">Macropteronotus magur</name>
    <dbReference type="NCBI Taxonomy" id="1594786"/>
    <lineage>
        <taxon>Eukaryota</taxon>
        <taxon>Metazoa</taxon>
        <taxon>Chordata</taxon>
        <taxon>Craniata</taxon>
        <taxon>Vertebrata</taxon>
        <taxon>Euteleostomi</taxon>
        <taxon>Actinopterygii</taxon>
        <taxon>Neopterygii</taxon>
        <taxon>Teleostei</taxon>
        <taxon>Ostariophysi</taxon>
        <taxon>Siluriformes</taxon>
        <taxon>Clariidae</taxon>
        <taxon>Clarias</taxon>
    </lineage>
</organism>
<sequence length="72" mass="8168">MRKLFEAELLGRELWKLMCLPCLVPPTTEDRTRTPCGARPPSDECVINAQSSSRSQRHLSPRQIFNSSQTPV</sequence>